<dbReference type="SUPFAM" id="SSF109709">
    <property type="entry name" value="KorB DNA-binding domain-like"/>
    <property type="match status" value="1"/>
</dbReference>
<dbReference type="GO" id="GO:0045881">
    <property type="term" value="P:positive regulation of sporulation resulting in formation of a cellular spore"/>
    <property type="evidence" value="ECO:0007669"/>
    <property type="project" value="TreeGrafter"/>
</dbReference>
<evidence type="ECO:0000259" key="4">
    <source>
        <dbReference type="SMART" id="SM00470"/>
    </source>
</evidence>
<evidence type="ECO:0000256" key="1">
    <source>
        <dbReference type="ARBA" id="ARBA00006295"/>
    </source>
</evidence>
<dbReference type="EMBL" id="DRVY01000076">
    <property type="protein sequence ID" value="HHR92372.1"/>
    <property type="molecule type" value="Genomic_DNA"/>
</dbReference>
<dbReference type="NCBIfam" id="TIGR00180">
    <property type="entry name" value="parB_part"/>
    <property type="match status" value="1"/>
</dbReference>
<dbReference type="InterPro" id="IPR041468">
    <property type="entry name" value="HTH_ParB/Spo0J"/>
</dbReference>
<dbReference type="CDD" id="cd16393">
    <property type="entry name" value="SPO0J_N"/>
    <property type="match status" value="1"/>
</dbReference>
<accession>A0A7C5URX7</accession>
<dbReference type="GO" id="GO:0003677">
    <property type="term" value="F:DNA binding"/>
    <property type="evidence" value="ECO:0007669"/>
    <property type="project" value="UniProtKB-KW"/>
</dbReference>
<keyword evidence="2" id="KW-0159">Chromosome partition</keyword>
<dbReference type="SUPFAM" id="SSF110849">
    <property type="entry name" value="ParB/Sulfiredoxin"/>
    <property type="match status" value="1"/>
</dbReference>
<evidence type="ECO:0000256" key="2">
    <source>
        <dbReference type="ARBA" id="ARBA00022829"/>
    </source>
</evidence>
<dbReference type="FunFam" id="3.90.1530.30:FF:000001">
    <property type="entry name" value="Chromosome partitioning protein ParB"/>
    <property type="match status" value="1"/>
</dbReference>
<dbReference type="InterPro" id="IPR036086">
    <property type="entry name" value="ParB/Sulfiredoxin_sf"/>
</dbReference>
<sequence>MPSGKRIPLESDSIFYKHLSVENISLIDIDEIMPDPEQPRKHFPEESLNELASSIKEKGLIQPIVVRKTGDKYVIIAGERRWRACKIAGLSKIKCIVKEVKSDEDVKEIQIIENLQREDISQIERSKALQEYLSLMLRIDKSDVLKTVSSYRFNKCSEEERNVIERVLKVIGKSPKTLERWLMLLTLPEDIQQKIDSPDSPITAKHIESIVKLKDEGLVKEVVSLIEKGNLSSEETKAVVDKIRKKKTQDPIGIAIKSLKAISTEIENADSNEKEEIKDKLYILKDLVEELLKKLS</sequence>
<reference evidence="5" key="1">
    <citation type="journal article" date="2020" name="mSystems">
        <title>Genome- and Community-Level Interaction Insights into Carbon Utilization and Element Cycling Functions of Hydrothermarchaeota in Hydrothermal Sediment.</title>
        <authorList>
            <person name="Zhou Z."/>
            <person name="Liu Y."/>
            <person name="Xu W."/>
            <person name="Pan J."/>
            <person name="Luo Z.H."/>
            <person name="Li M."/>
        </authorList>
    </citation>
    <scope>NUCLEOTIDE SEQUENCE [LARGE SCALE GENOMIC DNA]</scope>
    <source>
        <strain evidence="5">SpSt-1042</strain>
    </source>
</reference>
<proteinExistence type="inferred from homology"/>
<dbReference type="SMART" id="SM00470">
    <property type="entry name" value="ParB"/>
    <property type="match status" value="1"/>
</dbReference>
<dbReference type="InterPro" id="IPR004437">
    <property type="entry name" value="ParB/RepB/Spo0J"/>
</dbReference>
<dbReference type="InterPro" id="IPR050336">
    <property type="entry name" value="Chromosome_partition/occlusion"/>
</dbReference>
<dbReference type="Gene3D" id="3.90.1530.30">
    <property type="match status" value="1"/>
</dbReference>
<feature type="domain" description="ParB-like N-terminal" evidence="4">
    <location>
        <begin position="25"/>
        <end position="115"/>
    </location>
</feature>
<comment type="similarity">
    <text evidence="1">Belongs to the ParB family.</text>
</comment>
<dbReference type="GO" id="GO:0007059">
    <property type="term" value="P:chromosome segregation"/>
    <property type="evidence" value="ECO:0007669"/>
    <property type="project" value="UniProtKB-KW"/>
</dbReference>
<dbReference type="Gene3D" id="1.10.10.2830">
    <property type="match status" value="1"/>
</dbReference>
<keyword evidence="3" id="KW-0238">DNA-binding</keyword>
<dbReference type="InterPro" id="IPR003115">
    <property type="entry name" value="ParB_N"/>
</dbReference>
<dbReference type="Pfam" id="PF02195">
    <property type="entry name" value="ParB_N"/>
    <property type="match status" value="1"/>
</dbReference>
<dbReference type="PANTHER" id="PTHR33375">
    <property type="entry name" value="CHROMOSOME-PARTITIONING PROTEIN PARB-RELATED"/>
    <property type="match status" value="1"/>
</dbReference>
<organism evidence="5">
    <name type="scientific">candidate division CPR3 bacterium</name>
    <dbReference type="NCBI Taxonomy" id="2268181"/>
    <lineage>
        <taxon>Bacteria</taxon>
        <taxon>Bacteria division CPR3</taxon>
    </lineage>
</organism>
<protein>
    <submittedName>
        <fullName evidence="5">ParB/RepB/Spo0J family partition protein</fullName>
    </submittedName>
</protein>
<dbReference type="Pfam" id="PF17762">
    <property type="entry name" value="HTH_ParB"/>
    <property type="match status" value="1"/>
</dbReference>
<evidence type="ECO:0000256" key="3">
    <source>
        <dbReference type="ARBA" id="ARBA00023125"/>
    </source>
</evidence>
<comment type="caution">
    <text evidence="5">The sequence shown here is derived from an EMBL/GenBank/DDBJ whole genome shotgun (WGS) entry which is preliminary data.</text>
</comment>
<gene>
    <name evidence="5" type="ORF">ENL96_02565</name>
</gene>
<dbReference type="PANTHER" id="PTHR33375:SF1">
    <property type="entry name" value="CHROMOSOME-PARTITIONING PROTEIN PARB-RELATED"/>
    <property type="match status" value="1"/>
</dbReference>
<name>A0A7C5URX7_UNCC3</name>
<dbReference type="GO" id="GO:0005694">
    <property type="term" value="C:chromosome"/>
    <property type="evidence" value="ECO:0007669"/>
    <property type="project" value="TreeGrafter"/>
</dbReference>
<evidence type="ECO:0000313" key="5">
    <source>
        <dbReference type="EMBL" id="HHR92372.1"/>
    </source>
</evidence>
<dbReference type="AlphaFoldDB" id="A0A7C5URX7"/>